<reference evidence="1" key="1">
    <citation type="journal article" date="2020" name="J. Eukaryot. Microbiol.">
        <title>De novo Sequencing, Assembly and Annotation of the Transcriptome for the Free-Living Testate Amoeba Arcella intermedia.</title>
        <authorList>
            <person name="Ribeiro G.M."/>
            <person name="Porfirio-Sousa A.L."/>
            <person name="Maurer-Alcala X.X."/>
            <person name="Katz L.A."/>
            <person name="Lahr D.J.G."/>
        </authorList>
    </citation>
    <scope>NUCLEOTIDE SEQUENCE</scope>
</reference>
<organism evidence="1">
    <name type="scientific">Arcella intermedia</name>
    <dbReference type="NCBI Taxonomy" id="1963864"/>
    <lineage>
        <taxon>Eukaryota</taxon>
        <taxon>Amoebozoa</taxon>
        <taxon>Tubulinea</taxon>
        <taxon>Elardia</taxon>
        <taxon>Arcellinida</taxon>
        <taxon>Sphaerothecina</taxon>
        <taxon>Arcellidae</taxon>
        <taxon>Arcella</taxon>
    </lineage>
</organism>
<evidence type="ECO:0000313" key="1">
    <source>
        <dbReference type="EMBL" id="NDV40828.1"/>
    </source>
</evidence>
<dbReference type="AlphaFoldDB" id="A0A6B2LVP0"/>
<name>A0A6B2LVP0_9EUKA</name>
<sequence length="41" mass="5041">MQQKLFNLIQIMLLLMEQGQHHIKKKEIMMRQSKMLQNPFN</sequence>
<proteinExistence type="predicted"/>
<accession>A0A6B2LVP0</accession>
<protein>
    <submittedName>
        <fullName evidence="1">Uncharacterized protein</fullName>
    </submittedName>
</protein>
<dbReference type="EMBL" id="GIBP01011859">
    <property type="protein sequence ID" value="NDV40828.1"/>
    <property type="molecule type" value="Transcribed_RNA"/>
</dbReference>